<organism evidence="2 3">
    <name type="scientific">Ditylenchus destructor</name>
    <dbReference type="NCBI Taxonomy" id="166010"/>
    <lineage>
        <taxon>Eukaryota</taxon>
        <taxon>Metazoa</taxon>
        <taxon>Ecdysozoa</taxon>
        <taxon>Nematoda</taxon>
        <taxon>Chromadorea</taxon>
        <taxon>Rhabditida</taxon>
        <taxon>Tylenchina</taxon>
        <taxon>Tylenchomorpha</taxon>
        <taxon>Sphaerularioidea</taxon>
        <taxon>Anguinidae</taxon>
        <taxon>Anguininae</taxon>
        <taxon>Ditylenchus</taxon>
    </lineage>
</organism>
<dbReference type="AlphaFoldDB" id="A0AAD4MYW8"/>
<evidence type="ECO:0000313" key="3">
    <source>
        <dbReference type="Proteomes" id="UP001201812"/>
    </source>
</evidence>
<evidence type="ECO:0000256" key="1">
    <source>
        <dbReference type="SAM" id="MobiDB-lite"/>
    </source>
</evidence>
<gene>
    <name evidence="2" type="ORF">DdX_10935</name>
</gene>
<keyword evidence="3" id="KW-1185">Reference proteome</keyword>
<accession>A0AAD4MYW8</accession>
<feature type="region of interest" description="Disordered" evidence="1">
    <location>
        <begin position="40"/>
        <end position="60"/>
    </location>
</feature>
<sequence>MSRVIHQTIAGDVPSNMRYESAVTYLEIFEFSRIEQHNLTADGGARSDEQPNLPNNSRSTIFTSRLGRSPNLLVKITILLGPIAKDVQMAQIPSLLVTCSGFVSFSNVLRFYCG</sequence>
<dbReference type="EMBL" id="JAKKPZ010000028">
    <property type="protein sequence ID" value="KAI1709927.1"/>
    <property type="molecule type" value="Genomic_DNA"/>
</dbReference>
<proteinExistence type="predicted"/>
<protein>
    <submittedName>
        <fullName evidence="2">Uncharacterized protein</fullName>
    </submittedName>
</protein>
<name>A0AAD4MYW8_9BILA</name>
<feature type="compositionally biased region" description="Polar residues" evidence="1">
    <location>
        <begin position="50"/>
        <end position="60"/>
    </location>
</feature>
<dbReference type="Proteomes" id="UP001201812">
    <property type="component" value="Unassembled WGS sequence"/>
</dbReference>
<evidence type="ECO:0000313" key="2">
    <source>
        <dbReference type="EMBL" id="KAI1709927.1"/>
    </source>
</evidence>
<reference evidence="2" key="1">
    <citation type="submission" date="2022-01" db="EMBL/GenBank/DDBJ databases">
        <title>Genome Sequence Resource for Two Populations of Ditylenchus destructor, the Migratory Endoparasitic Phytonematode.</title>
        <authorList>
            <person name="Zhang H."/>
            <person name="Lin R."/>
            <person name="Xie B."/>
        </authorList>
    </citation>
    <scope>NUCLEOTIDE SEQUENCE</scope>
    <source>
        <strain evidence="2">BazhouSP</strain>
    </source>
</reference>
<comment type="caution">
    <text evidence="2">The sequence shown here is derived from an EMBL/GenBank/DDBJ whole genome shotgun (WGS) entry which is preliminary data.</text>
</comment>